<dbReference type="Gene3D" id="3.40.605.10">
    <property type="entry name" value="Aldehyde Dehydrogenase, Chain A, domain 1"/>
    <property type="match status" value="1"/>
</dbReference>
<evidence type="ECO:0000313" key="5">
    <source>
        <dbReference type="Proteomes" id="UP000593567"/>
    </source>
</evidence>
<sequence>MYYLAENIELRRQEFADRLSLQTGRLLTAALMKSASPYRDCSTGQRTLTSMVALCRKPRCMEPLANCVVIVPSEIHPLSALDLYQVFETSDIPGGVVNILTGSKDHLAKYLVEHQDIQSVWYFGSEAGSKYVEYVSAENVKRTWVNYGLSRKWEDPEQGEGEEFLYQVTQVKNIWIPMGDIFAN</sequence>
<dbReference type="PANTHER" id="PTHR43860">
    <property type="entry name" value="BETAINE ALDEHYDE DEHYDROGENASE"/>
    <property type="match status" value="1"/>
</dbReference>
<evidence type="ECO:0000256" key="2">
    <source>
        <dbReference type="ARBA" id="ARBA00023027"/>
    </source>
</evidence>
<comment type="similarity">
    <text evidence="1">Belongs to the aldehyde dehydrogenase family.</text>
</comment>
<dbReference type="GO" id="GO:0016491">
    <property type="term" value="F:oxidoreductase activity"/>
    <property type="evidence" value="ECO:0007669"/>
    <property type="project" value="InterPro"/>
</dbReference>
<evidence type="ECO:0000256" key="1">
    <source>
        <dbReference type="ARBA" id="ARBA00009986"/>
    </source>
</evidence>
<dbReference type="InterPro" id="IPR015590">
    <property type="entry name" value="Aldehyde_DH_dom"/>
</dbReference>
<dbReference type="SUPFAM" id="SSF53720">
    <property type="entry name" value="ALDH-like"/>
    <property type="match status" value="1"/>
</dbReference>
<protein>
    <submittedName>
        <fullName evidence="4">Aldh16a1</fullName>
    </submittedName>
</protein>
<keyword evidence="2" id="KW-0520">NAD</keyword>
<evidence type="ECO:0000259" key="3">
    <source>
        <dbReference type="Pfam" id="PF00171"/>
    </source>
</evidence>
<proteinExistence type="inferred from homology"/>
<dbReference type="AlphaFoldDB" id="A0A7J7KJW3"/>
<gene>
    <name evidence="4" type="ORF">EB796_003757</name>
</gene>
<evidence type="ECO:0000313" key="4">
    <source>
        <dbReference type="EMBL" id="KAF6037908.1"/>
    </source>
</evidence>
<name>A0A7J7KJW3_BUGNE</name>
<accession>A0A7J7KJW3</accession>
<keyword evidence="5" id="KW-1185">Reference proteome</keyword>
<reference evidence="4" key="1">
    <citation type="submission" date="2020-06" db="EMBL/GenBank/DDBJ databases">
        <title>Draft genome of Bugula neritina, a colonial animal packing powerful symbionts and potential medicines.</title>
        <authorList>
            <person name="Rayko M."/>
        </authorList>
    </citation>
    <scope>NUCLEOTIDE SEQUENCE [LARGE SCALE GENOMIC DNA]</scope>
    <source>
        <strain evidence="4">Kwan_BN1</strain>
    </source>
</reference>
<dbReference type="OrthoDB" id="310895at2759"/>
<dbReference type="EMBL" id="VXIV02000495">
    <property type="protein sequence ID" value="KAF6037908.1"/>
    <property type="molecule type" value="Genomic_DNA"/>
</dbReference>
<comment type="caution">
    <text evidence="4">The sequence shown here is derived from an EMBL/GenBank/DDBJ whole genome shotgun (WGS) entry which is preliminary data.</text>
</comment>
<dbReference type="Proteomes" id="UP000593567">
    <property type="component" value="Unassembled WGS sequence"/>
</dbReference>
<dbReference type="PANTHER" id="PTHR43860:SF2">
    <property type="entry name" value="BETAINE ALDEHYDE DEHYDROGENASE-RELATED"/>
    <property type="match status" value="1"/>
</dbReference>
<dbReference type="Pfam" id="PF00171">
    <property type="entry name" value="Aldedh"/>
    <property type="match status" value="1"/>
</dbReference>
<dbReference type="InterPro" id="IPR016161">
    <property type="entry name" value="Ald_DH/histidinol_DH"/>
</dbReference>
<dbReference type="InterPro" id="IPR016162">
    <property type="entry name" value="Ald_DH_N"/>
</dbReference>
<organism evidence="4 5">
    <name type="scientific">Bugula neritina</name>
    <name type="common">Brown bryozoan</name>
    <name type="synonym">Sertularia neritina</name>
    <dbReference type="NCBI Taxonomy" id="10212"/>
    <lineage>
        <taxon>Eukaryota</taxon>
        <taxon>Metazoa</taxon>
        <taxon>Spiralia</taxon>
        <taxon>Lophotrochozoa</taxon>
        <taxon>Bryozoa</taxon>
        <taxon>Gymnolaemata</taxon>
        <taxon>Cheilostomatida</taxon>
        <taxon>Flustrina</taxon>
        <taxon>Buguloidea</taxon>
        <taxon>Bugulidae</taxon>
        <taxon>Bugula</taxon>
    </lineage>
</organism>
<feature type="domain" description="Aldehyde dehydrogenase" evidence="3">
    <location>
        <begin position="66"/>
        <end position="148"/>
    </location>
</feature>